<dbReference type="KEGG" id="fpf:DCC35_06785"/>
<gene>
    <name evidence="2" type="ORF">DCC35_06785</name>
</gene>
<sequence>MYFRILILLLSTIASLQLSAQNNFYIGVGVKNHFALNYAQDLDYFSGFTPFYSGYDPRSNFSNRDAFIVPDHLRETDYSLSKGISFNLSAGKQISDQISLETQFQYFTNYNYNRNLYDRISLSWDVNAINFIPSVLLNNKVGEIQMNFYGGLLLGLAKIRHEQELDGEYYRIYETGRSFSLGYTMGLNTTYPLKNQTELYFSIGIQNQFYTPKKGYLKYSKQAEKYDLDPSLYYIKYTNKEFYPITGFNSYGKDPIIDPSNEYQYNIPEQQLVLNSLTIELGIRFTFNKNEDE</sequence>
<evidence type="ECO:0008006" key="4">
    <source>
        <dbReference type="Google" id="ProtNLM"/>
    </source>
</evidence>
<dbReference type="AlphaFoldDB" id="A0A4D7JRN1"/>
<evidence type="ECO:0000256" key="1">
    <source>
        <dbReference type="SAM" id="SignalP"/>
    </source>
</evidence>
<feature type="chain" id="PRO_5020669709" description="Outer membrane protein beta-barrel domain-containing protein" evidence="1">
    <location>
        <begin position="21"/>
        <end position="293"/>
    </location>
</feature>
<accession>A0A4D7JRN1</accession>
<dbReference type="Proteomes" id="UP000298616">
    <property type="component" value="Chromosome"/>
</dbReference>
<keyword evidence="3" id="KW-1185">Reference proteome</keyword>
<feature type="signal peptide" evidence="1">
    <location>
        <begin position="1"/>
        <end position="20"/>
    </location>
</feature>
<name>A0A4D7JRN1_9BACT</name>
<organism evidence="2 3">
    <name type="scientific">Mangrovivirga cuniculi</name>
    <dbReference type="NCBI Taxonomy" id="2715131"/>
    <lineage>
        <taxon>Bacteria</taxon>
        <taxon>Pseudomonadati</taxon>
        <taxon>Bacteroidota</taxon>
        <taxon>Cytophagia</taxon>
        <taxon>Cytophagales</taxon>
        <taxon>Mangrovivirgaceae</taxon>
        <taxon>Mangrovivirga</taxon>
    </lineage>
</organism>
<evidence type="ECO:0000313" key="3">
    <source>
        <dbReference type="Proteomes" id="UP000298616"/>
    </source>
</evidence>
<evidence type="ECO:0000313" key="2">
    <source>
        <dbReference type="EMBL" id="QCK14466.1"/>
    </source>
</evidence>
<dbReference type="EMBL" id="CP028923">
    <property type="protein sequence ID" value="QCK14466.1"/>
    <property type="molecule type" value="Genomic_DNA"/>
</dbReference>
<keyword evidence="1" id="KW-0732">Signal</keyword>
<proteinExistence type="predicted"/>
<dbReference type="RefSeq" id="WP_137090056.1">
    <property type="nucleotide sequence ID" value="NZ_CP028923.1"/>
</dbReference>
<reference evidence="2 3" key="1">
    <citation type="submission" date="2018-04" db="EMBL/GenBank/DDBJ databases">
        <title>Complete genome uncultured novel isolate.</title>
        <authorList>
            <person name="Merlino G."/>
        </authorList>
    </citation>
    <scope>NUCLEOTIDE SEQUENCE [LARGE SCALE GENOMIC DNA]</scope>
    <source>
        <strain evidence="3">R1DC9</strain>
    </source>
</reference>
<protein>
    <recommendedName>
        <fullName evidence="4">Outer membrane protein beta-barrel domain-containing protein</fullName>
    </recommendedName>
</protein>